<dbReference type="EMBL" id="MNVC01000001">
    <property type="protein sequence ID" value="OIO20547.1"/>
    <property type="molecule type" value="Genomic_DNA"/>
</dbReference>
<gene>
    <name evidence="2" type="ORF">AUJ23_00055</name>
</gene>
<protein>
    <submittedName>
        <fullName evidence="2">Uncharacterized protein</fullName>
    </submittedName>
</protein>
<comment type="caution">
    <text evidence="2">The sequence shown here is derived from an EMBL/GenBank/DDBJ whole genome shotgun (WGS) entry which is preliminary data.</text>
</comment>
<keyword evidence="1" id="KW-1133">Transmembrane helix</keyword>
<proteinExistence type="predicted"/>
<evidence type="ECO:0000313" key="2">
    <source>
        <dbReference type="EMBL" id="OIO20547.1"/>
    </source>
</evidence>
<evidence type="ECO:0000256" key="1">
    <source>
        <dbReference type="SAM" id="Phobius"/>
    </source>
</evidence>
<keyword evidence="1" id="KW-0472">Membrane</keyword>
<accession>A0A1J4UB72</accession>
<sequence length="180" mass="20587">MNFNLILIIIFVFIGIILLSRFKKTKLFSNFPFEEGEKVIFEEEPASLIHKQFSIINSSSTRKSYTFLRHPIIKITNKKRIIFAQKNKNDAIVYAVFSMTNLTEEQKSSWIKLGFTFATLSAKDISVTTNTKKAHYELILTGGMLDPISGVVGSNDFLMQVYTNDISSYEKNLDVKINLQ</sequence>
<reference evidence="2 3" key="1">
    <citation type="journal article" date="2016" name="Environ. Microbiol.">
        <title>Genomic resolution of a cold subsurface aquifer community provides metabolic insights for novel microbes adapted to high CO concentrations.</title>
        <authorList>
            <person name="Probst A.J."/>
            <person name="Castelle C.J."/>
            <person name="Singh A."/>
            <person name="Brown C.T."/>
            <person name="Anantharaman K."/>
            <person name="Sharon I."/>
            <person name="Hug L.A."/>
            <person name="Burstein D."/>
            <person name="Emerson J.B."/>
            <person name="Thomas B.C."/>
            <person name="Banfield J.F."/>
        </authorList>
    </citation>
    <scope>NUCLEOTIDE SEQUENCE [LARGE SCALE GENOMIC DNA]</scope>
    <source>
        <strain evidence="2">CG1_02_32_51</strain>
    </source>
</reference>
<name>A0A1J4UB72_9BACT</name>
<organism evidence="2 3">
    <name type="scientific">Candidatus Magasanikbacteria bacterium CG1_02_32_51</name>
    <dbReference type="NCBI Taxonomy" id="1805238"/>
    <lineage>
        <taxon>Bacteria</taxon>
        <taxon>Candidatus Magasanikiibacteriota</taxon>
    </lineage>
</organism>
<dbReference type="AlphaFoldDB" id="A0A1J4UB72"/>
<dbReference type="Proteomes" id="UP000181941">
    <property type="component" value="Unassembled WGS sequence"/>
</dbReference>
<keyword evidence="1" id="KW-0812">Transmembrane</keyword>
<feature type="transmembrane region" description="Helical" evidence="1">
    <location>
        <begin position="6"/>
        <end position="22"/>
    </location>
</feature>
<evidence type="ECO:0000313" key="3">
    <source>
        <dbReference type="Proteomes" id="UP000181941"/>
    </source>
</evidence>